<reference evidence="2 3" key="1">
    <citation type="submission" date="2014-04" db="EMBL/GenBank/DDBJ databases">
        <title>Evolutionary Origins and Diversification of the Mycorrhizal Mutualists.</title>
        <authorList>
            <consortium name="DOE Joint Genome Institute"/>
            <consortium name="Mycorrhizal Genomics Consortium"/>
            <person name="Kohler A."/>
            <person name="Kuo A."/>
            <person name="Nagy L.G."/>
            <person name="Floudas D."/>
            <person name="Copeland A."/>
            <person name="Barry K.W."/>
            <person name="Cichocki N."/>
            <person name="Veneault-Fourrey C."/>
            <person name="LaButti K."/>
            <person name="Lindquist E.A."/>
            <person name="Lipzen A."/>
            <person name="Lundell T."/>
            <person name="Morin E."/>
            <person name="Murat C."/>
            <person name="Riley R."/>
            <person name="Ohm R."/>
            <person name="Sun H."/>
            <person name="Tunlid A."/>
            <person name="Henrissat B."/>
            <person name="Grigoriev I.V."/>
            <person name="Hibbett D.S."/>
            <person name="Martin F."/>
        </authorList>
    </citation>
    <scope>NUCLEOTIDE SEQUENCE [LARGE SCALE GENOMIC DNA]</scope>
    <source>
        <strain evidence="2 3">FD-317 M1</strain>
    </source>
</reference>
<dbReference type="HOGENOM" id="CLU_2073429_0_0_1"/>
<proteinExistence type="predicted"/>
<gene>
    <name evidence="2" type="ORF">GYMLUDRAFT_61960</name>
</gene>
<keyword evidence="1" id="KW-0732">Signal</keyword>
<sequence>MLSLLLEPVFLCLTPRTFVAGTSRRPVQALSSQGAYLCERKCRIDLFYICKQSTTLVLLDARTGMILKTAMSFVLLTVRFERHSGNMPIVEILHFPVYQLLYKESLSENAAAVSDFIA</sequence>
<feature type="chain" id="PRO_5002207790" description="Secreted protein" evidence="1">
    <location>
        <begin position="21"/>
        <end position="118"/>
    </location>
</feature>
<name>A0A0D0B0G3_9AGAR</name>
<organism evidence="2 3">
    <name type="scientific">Collybiopsis luxurians FD-317 M1</name>
    <dbReference type="NCBI Taxonomy" id="944289"/>
    <lineage>
        <taxon>Eukaryota</taxon>
        <taxon>Fungi</taxon>
        <taxon>Dikarya</taxon>
        <taxon>Basidiomycota</taxon>
        <taxon>Agaricomycotina</taxon>
        <taxon>Agaricomycetes</taxon>
        <taxon>Agaricomycetidae</taxon>
        <taxon>Agaricales</taxon>
        <taxon>Marasmiineae</taxon>
        <taxon>Omphalotaceae</taxon>
        <taxon>Collybiopsis</taxon>
        <taxon>Collybiopsis luxurians</taxon>
    </lineage>
</organism>
<evidence type="ECO:0000313" key="3">
    <source>
        <dbReference type="Proteomes" id="UP000053593"/>
    </source>
</evidence>
<accession>A0A0D0B0G3</accession>
<keyword evidence="3" id="KW-1185">Reference proteome</keyword>
<protein>
    <recommendedName>
        <fullName evidence="4">Secreted protein</fullName>
    </recommendedName>
</protein>
<evidence type="ECO:0008006" key="4">
    <source>
        <dbReference type="Google" id="ProtNLM"/>
    </source>
</evidence>
<evidence type="ECO:0000256" key="1">
    <source>
        <dbReference type="SAM" id="SignalP"/>
    </source>
</evidence>
<feature type="signal peptide" evidence="1">
    <location>
        <begin position="1"/>
        <end position="20"/>
    </location>
</feature>
<dbReference type="EMBL" id="KN834797">
    <property type="protein sequence ID" value="KIK56520.1"/>
    <property type="molecule type" value="Genomic_DNA"/>
</dbReference>
<dbReference type="Proteomes" id="UP000053593">
    <property type="component" value="Unassembled WGS sequence"/>
</dbReference>
<dbReference type="AlphaFoldDB" id="A0A0D0B0G3"/>
<evidence type="ECO:0000313" key="2">
    <source>
        <dbReference type="EMBL" id="KIK56520.1"/>
    </source>
</evidence>